<reference evidence="2" key="1">
    <citation type="submission" date="2018-10" db="EMBL/GenBank/DDBJ databases">
        <title>Hidden diversity of soil giant viruses.</title>
        <authorList>
            <person name="Schulz F."/>
            <person name="Alteio L."/>
            <person name="Goudeau D."/>
            <person name="Ryan E.M."/>
            <person name="Malmstrom R.R."/>
            <person name="Blanchard J."/>
            <person name="Woyke T."/>
        </authorList>
    </citation>
    <scope>NUCLEOTIDE SEQUENCE</scope>
    <source>
        <strain evidence="2">SYV1</strain>
    </source>
</reference>
<sequence length="129" mass="14225">MYPPSSGPPSGNEGPTPSPSLVRGVNQFKTKSYAASSPKSKRKGSKRRLDVYGPDEYKADYSNIADDDVLAKSDSQIQFPSGIKAEILSKQREITPETFIKKQRLSTNTAANTKKNICNKGRKRKFQTA</sequence>
<organism evidence="2">
    <name type="scientific">Sylvanvirus sp</name>
    <dbReference type="NCBI Taxonomy" id="2487774"/>
    <lineage>
        <taxon>Viruses</taxon>
    </lineage>
</organism>
<feature type="compositionally biased region" description="Basic and acidic residues" evidence="1">
    <location>
        <begin position="47"/>
        <end position="56"/>
    </location>
</feature>
<gene>
    <name evidence="2" type="ORF">Sylvanvirus11_9</name>
</gene>
<dbReference type="EMBL" id="MK072517">
    <property type="protein sequence ID" value="AYV86846.1"/>
    <property type="molecule type" value="Genomic_DNA"/>
</dbReference>
<feature type="region of interest" description="Disordered" evidence="1">
    <location>
        <begin position="1"/>
        <end position="56"/>
    </location>
</feature>
<evidence type="ECO:0000313" key="2">
    <source>
        <dbReference type="EMBL" id="AYV86846.1"/>
    </source>
</evidence>
<name>A0A3G5AI53_9VIRU</name>
<proteinExistence type="predicted"/>
<feature type="region of interest" description="Disordered" evidence="1">
    <location>
        <begin position="106"/>
        <end position="129"/>
    </location>
</feature>
<evidence type="ECO:0000256" key="1">
    <source>
        <dbReference type="SAM" id="MobiDB-lite"/>
    </source>
</evidence>
<feature type="compositionally biased region" description="Basic residues" evidence="1">
    <location>
        <begin position="120"/>
        <end position="129"/>
    </location>
</feature>
<feature type="compositionally biased region" description="Polar residues" evidence="1">
    <location>
        <begin position="106"/>
        <end position="116"/>
    </location>
</feature>
<protein>
    <submittedName>
        <fullName evidence="2">Uncharacterized protein</fullName>
    </submittedName>
</protein>
<accession>A0A3G5AI53</accession>